<accession>A0ABD1LUG1</accession>
<dbReference type="Proteomes" id="UP001603857">
    <property type="component" value="Unassembled WGS sequence"/>
</dbReference>
<reference evidence="1 2" key="1">
    <citation type="submission" date="2024-08" db="EMBL/GenBank/DDBJ databases">
        <title>Insights into the chromosomal genome structure of Flemingia macrophylla.</title>
        <authorList>
            <person name="Ding Y."/>
            <person name="Zhao Y."/>
            <person name="Bi W."/>
            <person name="Wu M."/>
            <person name="Zhao G."/>
            <person name="Gong Y."/>
            <person name="Li W."/>
            <person name="Zhang P."/>
        </authorList>
    </citation>
    <scope>NUCLEOTIDE SEQUENCE [LARGE SCALE GENOMIC DNA]</scope>
    <source>
        <strain evidence="1">DYQJB</strain>
        <tissue evidence="1">Leaf</tissue>
    </source>
</reference>
<proteinExistence type="predicted"/>
<gene>
    <name evidence="1" type="ORF">Fmac_020586</name>
</gene>
<comment type="caution">
    <text evidence="1">The sequence shown here is derived from an EMBL/GenBank/DDBJ whole genome shotgun (WGS) entry which is preliminary data.</text>
</comment>
<sequence>MTLCSLTSPNPSKNQKLWFSRNSTAEHYRRGRHQYGAKCKSDIFNCLRAKSFKCVGNFTTLELCKQLRKVCRCDNELIFEIEGGAEQLEQGNQVAYQCFAENNTYGGFAV</sequence>
<dbReference type="EMBL" id="JBGMDY010000007">
    <property type="protein sequence ID" value="KAL2327159.1"/>
    <property type="molecule type" value="Genomic_DNA"/>
</dbReference>
<evidence type="ECO:0000313" key="2">
    <source>
        <dbReference type="Proteomes" id="UP001603857"/>
    </source>
</evidence>
<keyword evidence="2" id="KW-1185">Reference proteome</keyword>
<name>A0ABD1LUG1_9FABA</name>
<organism evidence="1 2">
    <name type="scientific">Flemingia macrophylla</name>
    <dbReference type="NCBI Taxonomy" id="520843"/>
    <lineage>
        <taxon>Eukaryota</taxon>
        <taxon>Viridiplantae</taxon>
        <taxon>Streptophyta</taxon>
        <taxon>Embryophyta</taxon>
        <taxon>Tracheophyta</taxon>
        <taxon>Spermatophyta</taxon>
        <taxon>Magnoliopsida</taxon>
        <taxon>eudicotyledons</taxon>
        <taxon>Gunneridae</taxon>
        <taxon>Pentapetalae</taxon>
        <taxon>rosids</taxon>
        <taxon>fabids</taxon>
        <taxon>Fabales</taxon>
        <taxon>Fabaceae</taxon>
        <taxon>Papilionoideae</taxon>
        <taxon>50 kb inversion clade</taxon>
        <taxon>NPAAA clade</taxon>
        <taxon>indigoferoid/millettioid clade</taxon>
        <taxon>Phaseoleae</taxon>
        <taxon>Flemingia</taxon>
    </lineage>
</organism>
<dbReference type="AlphaFoldDB" id="A0ABD1LUG1"/>
<protein>
    <submittedName>
        <fullName evidence="1">Uncharacterized protein</fullName>
    </submittedName>
</protein>
<evidence type="ECO:0000313" key="1">
    <source>
        <dbReference type="EMBL" id="KAL2327159.1"/>
    </source>
</evidence>